<reference evidence="5" key="1">
    <citation type="submission" date="2016-11" db="UniProtKB">
        <authorList>
            <consortium name="WormBaseParasite"/>
        </authorList>
    </citation>
    <scope>IDENTIFICATION</scope>
</reference>
<dbReference type="Proteomes" id="UP000582659">
    <property type="component" value="Unassembled WGS sequence"/>
</dbReference>
<sequence>MPSIHPAKIVFRKIPVKVTVYGNILLYNLTISDPNECATVAGPNANATIIKYFQDKGYCEIYNGGLSYSLSTSWYAVTGKAAYTQYVRSRGMCSCADGTDGERALIDFVYYENACIPAYDFAYDKATNYCVGQSSAQGVSDNYANGYGLWRTGATSNYTLFYMTRAQATQMTKYTCTAVVSYRVPFGDTWYCMSLAAVTPNNFSLWSDNYCGQVLTDGYGVKFVHPLVYGFVYVFSQAKGVTGLTTYDGSTYVYNDNSTVPSNLTLPWASGYPKGNPYVFVTKQMTLQDSNTNTGNYLNCMGPVQLR</sequence>
<dbReference type="AlphaFoldDB" id="A0A1I7RU72"/>
<evidence type="ECO:0000313" key="3">
    <source>
        <dbReference type="Proteomes" id="UP000095284"/>
    </source>
</evidence>
<protein>
    <submittedName>
        <fullName evidence="1">(pine wood nematode) hypothetical protein</fullName>
    </submittedName>
</protein>
<evidence type="ECO:0000313" key="5">
    <source>
        <dbReference type="WBParaSite" id="BXY_0428100.1"/>
    </source>
</evidence>
<reference evidence="2" key="2">
    <citation type="submission" date="2020-08" db="EMBL/GenBank/DDBJ databases">
        <authorList>
            <person name="Kikuchi T."/>
        </authorList>
    </citation>
    <scope>NUCLEOTIDE SEQUENCE</scope>
    <source>
        <strain evidence="1">Ka4C1</strain>
    </source>
</reference>
<dbReference type="Proteomes" id="UP000659654">
    <property type="component" value="Unassembled WGS sequence"/>
</dbReference>
<dbReference type="EMBL" id="CAJFDI010000004">
    <property type="protein sequence ID" value="CAD5224914.1"/>
    <property type="molecule type" value="Genomic_DNA"/>
</dbReference>
<name>A0A1I7RU72_BURXY</name>
<evidence type="ECO:0000313" key="4">
    <source>
        <dbReference type="Proteomes" id="UP000659654"/>
    </source>
</evidence>
<proteinExistence type="predicted"/>
<gene>
    <name evidence="1" type="ORF">BXYJ_LOCUS8282</name>
</gene>
<dbReference type="EMBL" id="CAJFCV020000004">
    <property type="protein sequence ID" value="CAG9113883.1"/>
    <property type="molecule type" value="Genomic_DNA"/>
</dbReference>
<dbReference type="WBParaSite" id="BXY_0428100.1">
    <property type="protein sequence ID" value="BXY_0428100.1"/>
    <property type="gene ID" value="BXY_0428100"/>
</dbReference>
<evidence type="ECO:0000313" key="2">
    <source>
        <dbReference type="EMBL" id="CAG9113883.1"/>
    </source>
</evidence>
<keyword evidence="4" id="KW-1185">Reference proteome</keyword>
<organism evidence="3 5">
    <name type="scientific">Bursaphelenchus xylophilus</name>
    <name type="common">Pinewood nematode worm</name>
    <name type="synonym">Aphelenchoides xylophilus</name>
    <dbReference type="NCBI Taxonomy" id="6326"/>
    <lineage>
        <taxon>Eukaryota</taxon>
        <taxon>Metazoa</taxon>
        <taxon>Ecdysozoa</taxon>
        <taxon>Nematoda</taxon>
        <taxon>Chromadorea</taxon>
        <taxon>Rhabditida</taxon>
        <taxon>Tylenchina</taxon>
        <taxon>Tylenchomorpha</taxon>
        <taxon>Aphelenchoidea</taxon>
        <taxon>Aphelenchoididae</taxon>
        <taxon>Bursaphelenchus</taxon>
    </lineage>
</organism>
<dbReference type="Proteomes" id="UP000095284">
    <property type="component" value="Unplaced"/>
</dbReference>
<accession>A0A1I7RU72</accession>
<evidence type="ECO:0000313" key="1">
    <source>
        <dbReference type="EMBL" id="CAD5224914.1"/>
    </source>
</evidence>